<feature type="compositionally biased region" description="Polar residues" evidence="1">
    <location>
        <begin position="288"/>
        <end position="298"/>
    </location>
</feature>
<keyword evidence="3" id="KW-1185">Reference proteome</keyword>
<protein>
    <submittedName>
        <fullName evidence="2">Uncharacterized protein</fullName>
    </submittedName>
</protein>
<dbReference type="AlphaFoldDB" id="A0A1Y3AQ91"/>
<feature type="compositionally biased region" description="Polar residues" evidence="1">
    <location>
        <begin position="181"/>
        <end position="193"/>
    </location>
</feature>
<feature type="compositionally biased region" description="Polar residues" evidence="1">
    <location>
        <begin position="314"/>
        <end position="347"/>
    </location>
</feature>
<sequence>QQQIADPSPNFQRENLDSALLERTGSDLSISSLPSSSSVAEIYIGRSVLTDESDIDSETERSLDSNVKVNNKQGFRSLVACFLANSLRLKSTKSHSDKSNNNNDNKKNKTTDRNHLRRRKYPDKHHPQEAHQHHHHQQQQHHHHNHNHHHENRKVRKNKPIQRLGLSSTDTSYNIDIPSSVPITQPNNSLSSDISHHQINDGHPLPIPSLPTLQNTLSASTQSSTISPQFLPCNSKTNFYVSKSSPYRMSERMQQHPIDGHISEEITNSSSSSTQRNTRTESSDKRTSNYASSENFQSPRRRRNKGPAPKPPKTGNNRQQHTECSISPMSNTDAISTSYNSFPRSFS</sequence>
<feature type="compositionally biased region" description="Basic residues" evidence="1">
    <location>
        <begin position="132"/>
        <end position="160"/>
    </location>
</feature>
<feature type="non-terminal residue" evidence="2">
    <location>
        <position position="1"/>
    </location>
</feature>
<feature type="compositionally biased region" description="Polar residues" evidence="1">
    <location>
        <begin position="211"/>
        <end position="235"/>
    </location>
</feature>
<dbReference type="OrthoDB" id="6623290at2759"/>
<organism evidence="2 3">
    <name type="scientific">Euroglyphus maynei</name>
    <name type="common">Mayne's house dust mite</name>
    <dbReference type="NCBI Taxonomy" id="6958"/>
    <lineage>
        <taxon>Eukaryota</taxon>
        <taxon>Metazoa</taxon>
        <taxon>Ecdysozoa</taxon>
        <taxon>Arthropoda</taxon>
        <taxon>Chelicerata</taxon>
        <taxon>Arachnida</taxon>
        <taxon>Acari</taxon>
        <taxon>Acariformes</taxon>
        <taxon>Sarcoptiformes</taxon>
        <taxon>Astigmata</taxon>
        <taxon>Psoroptidia</taxon>
        <taxon>Analgoidea</taxon>
        <taxon>Pyroglyphidae</taxon>
        <taxon>Pyroglyphinae</taxon>
        <taxon>Euroglyphus</taxon>
    </lineage>
</organism>
<feature type="compositionally biased region" description="Basic and acidic residues" evidence="1">
    <location>
        <begin position="94"/>
        <end position="114"/>
    </location>
</feature>
<evidence type="ECO:0000313" key="2">
    <source>
        <dbReference type="EMBL" id="OTF69345.1"/>
    </source>
</evidence>
<feature type="compositionally biased region" description="Polar residues" evidence="1">
    <location>
        <begin position="165"/>
        <end position="174"/>
    </location>
</feature>
<feature type="compositionally biased region" description="Basic and acidic residues" evidence="1">
    <location>
        <begin position="278"/>
        <end position="287"/>
    </location>
</feature>
<accession>A0A1Y3AQ91</accession>
<name>A0A1Y3AQ91_EURMA</name>
<reference evidence="2 3" key="1">
    <citation type="submission" date="2017-03" db="EMBL/GenBank/DDBJ databases">
        <title>Genome Survey of Euroglyphus maynei.</title>
        <authorList>
            <person name="Arlian L.G."/>
            <person name="Morgan M.S."/>
            <person name="Rider S.D."/>
        </authorList>
    </citation>
    <scope>NUCLEOTIDE SEQUENCE [LARGE SCALE GENOMIC DNA]</scope>
    <source>
        <strain evidence="2">Arlian Lab</strain>
        <tissue evidence="2">Whole body</tissue>
    </source>
</reference>
<evidence type="ECO:0000256" key="1">
    <source>
        <dbReference type="SAM" id="MobiDB-lite"/>
    </source>
</evidence>
<feature type="non-terminal residue" evidence="2">
    <location>
        <position position="347"/>
    </location>
</feature>
<comment type="caution">
    <text evidence="2">The sequence shown here is derived from an EMBL/GenBank/DDBJ whole genome shotgun (WGS) entry which is preliminary data.</text>
</comment>
<dbReference type="EMBL" id="MUJZ01071008">
    <property type="protein sequence ID" value="OTF69345.1"/>
    <property type="molecule type" value="Genomic_DNA"/>
</dbReference>
<evidence type="ECO:0000313" key="3">
    <source>
        <dbReference type="Proteomes" id="UP000194236"/>
    </source>
</evidence>
<gene>
    <name evidence="2" type="ORF">BLA29_007858</name>
</gene>
<feature type="region of interest" description="Disordered" evidence="1">
    <location>
        <begin position="264"/>
        <end position="347"/>
    </location>
</feature>
<dbReference type="Proteomes" id="UP000194236">
    <property type="component" value="Unassembled WGS sequence"/>
</dbReference>
<feature type="region of interest" description="Disordered" evidence="1">
    <location>
        <begin position="91"/>
        <end position="235"/>
    </location>
</feature>
<feature type="compositionally biased region" description="Low complexity" evidence="1">
    <location>
        <begin position="265"/>
        <end position="277"/>
    </location>
</feature>
<proteinExistence type="predicted"/>